<evidence type="ECO:0000256" key="4">
    <source>
        <dbReference type="ARBA" id="ARBA00022692"/>
    </source>
</evidence>
<dbReference type="OrthoDB" id="9807274at2"/>
<evidence type="ECO:0000256" key="1">
    <source>
        <dbReference type="ARBA" id="ARBA00004651"/>
    </source>
</evidence>
<feature type="transmembrane region" description="Helical" evidence="7">
    <location>
        <begin position="143"/>
        <end position="166"/>
    </location>
</feature>
<dbReference type="EMBL" id="QUZT01000048">
    <property type="protein sequence ID" value="TFY89674.1"/>
    <property type="molecule type" value="Genomic_DNA"/>
</dbReference>
<evidence type="ECO:0000313" key="9">
    <source>
        <dbReference type="EMBL" id="TFY89674.1"/>
    </source>
</evidence>
<dbReference type="Gene3D" id="1.20.1720.10">
    <property type="entry name" value="Multidrug resistance protein D"/>
    <property type="match status" value="1"/>
</dbReference>
<evidence type="ECO:0000256" key="6">
    <source>
        <dbReference type="ARBA" id="ARBA00023136"/>
    </source>
</evidence>
<keyword evidence="3" id="KW-1003">Cell membrane</keyword>
<feature type="transmembrane region" description="Helical" evidence="7">
    <location>
        <begin position="110"/>
        <end position="131"/>
    </location>
</feature>
<evidence type="ECO:0000256" key="2">
    <source>
        <dbReference type="ARBA" id="ARBA00022448"/>
    </source>
</evidence>
<proteinExistence type="predicted"/>
<dbReference type="Gene3D" id="1.20.1250.20">
    <property type="entry name" value="MFS general substrate transporter like domains"/>
    <property type="match status" value="1"/>
</dbReference>
<dbReference type="Pfam" id="PF07690">
    <property type="entry name" value="MFS_1"/>
    <property type="match status" value="1"/>
</dbReference>
<accession>A0A4Z0AU93</accession>
<feature type="transmembrane region" description="Helical" evidence="7">
    <location>
        <begin position="85"/>
        <end position="104"/>
    </location>
</feature>
<dbReference type="GO" id="GO:0022857">
    <property type="term" value="F:transmembrane transporter activity"/>
    <property type="evidence" value="ECO:0007669"/>
    <property type="project" value="InterPro"/>
</dbReference>
<sequence>MSVTSDDSKHQPHAKRWLALTILMLPVLLVTVDNTVLSFALPKIAEALHPSASQQLWIIDAYSLVLAGLLISMGSLGDRKGHRKLLLIGSLGFTAASFITAYSSNATQLIAGRAFMGGFGAMLMPSTLALIRSIFVDREERRLAVAIWATTLTVGSAIGPLIGGILLEFFKWSSIFLLAVPVLIPILILGPVLLPESEPDAPGPMDFISILQSVIALGALVYCIKHLASDGPDTLVLAGLGIAIIIGRQFVRRQMSLPIPLMDLTLFRNKAFSGAVTINLMSLAFLIGFVFSSTQYLQIVLSMSPLNASLALIPGQIMAIAISILIVPVAQRVSISILIPTLLSFTAAAFLLVASLDSSLIVLIVAFALLNIGVGAITTVSNDVILSATPPNRAGAASAISETGYEVGVVLGTTVLGGVVTAYYRGTLQLPDFLTPLQIRLGSETLAGAYSVSTTVAEDQANQVMHSAVRAFEGGITSMAWVAFILALLAILIARHTLTPQTTSP</sequence>
<dbReference type="SUPFAM" id="SSF103473">
    <property type="entry name" value="MFS general substrate transporter"/>
    <property type="match status" value="1"/>
</dbReference>
<comment type="caution">
    <text evidence="9">The sequence shown here is derived from an EMBL/GenBank/DDBJ whole genome shotgun (WGS) entry which is preliminary data.</text>
</comment>
<feature type="transmembrane region" description="Helical" evidence="7">
    <location>
        <begin position="207"/>
        <end position="228"/>
    </location>
</feature>
<protein>
    <submittedName>
        <fullName evidence="9">MFS transporter</fullName>
    </submittedName>
</protein>
<keyword evidence="6 7" id="KW-0472">Membrane</keyword>
<feature type="transmembrane region" description="Helical" evidence="7">
    <location>
        <begin position="311"/>
        <end position="330"/>
    </location>
</feature>
<feature type="transmembrane region" description="Helical" evidence="7">
    <location>
        <begin position="172"/>
        <end position="195"/>
    </location>
</feature>
<reference evidence="9 10" key="1">
    <citation type="journal article" date="2019" name="Syst. Appl. Microbiol.">
        <title>New species of pathogenic Pseudomonas isolated from citrus in Tunisia: Proposal of Pseudomonas kairouanensis sp. nov. and Pseudomonas nabeulensis sp. nov.</title>
        <authorList>
            <person name="Oueslati M."/>
            <person name="Mulet M."/>
            <person name="Gomila M."/>
            <person name="Berge O."/>
            <person name="Hajlaoui M.R."/>
            <person name="Lalucat J."/>
            <person name="Sadfi-Zouaoui N."/>
            <person name="Garcia-Valdes E."/>
        </authorList>
    </citation>
    <scope>NUCLEOTIDE SEQUENCE [LARGE SCALE GENOMIC DNA]</scope>
    <source>
        <strain evidence="9 10">E10B</strain>
    </source>
</reference>
<feature type="transmembrane region" description="Helical" evidence="7">
    <location>
        <begin position="360"/>
        <end position="382"/>
    </location>
</feature>
<feature type="transmembrane region" description="Helical" evidence="7">
    <location>
        <begin position="17"/>
        <end position="42"/>
    </location>
</feature>
<evidence type="ECO:0000256" key="5">
    <source>
        <dbReference type="ARBA" id="ARBA00022989"/>
    </source>
</evidence>
<dbReference type="InterPro" id="IPR036259">
    <property type="entry name" value="MFS_trans_sf"/>
</dbReference>
<keyword evidence="2" id="KW-0813">Transport</keyword>
<feature type="transmembrane region" description="Helical" evidence="7">
    <location>
        <begin position="337"/>
        <end position="354"/>
    </location>
</feature>
<feature type="transmembrane region" description="Helical" evidence="7">
    <location>
        <begin position="475"/>
        <end position="494"/>
    </location>
</feature>
<feature type="transmembrane region" description="Helical" evidence="7">
    <location>
        <begin position="271"/>
        <end position="291"/>
    </location>
</feature>
<dbReference type="InterPro" id="IPR011701">
    <property type="entry name" value="MFS"/>
</dbReference>
<comment type="subcellular location">
    <subcellularLocation>
        <location evidence="1">Cell membrane</location>
        <topology evidence="1">Multi-pass membrane protein</topology>
    </subcellularLocation>
</comment>
<evidence type="ECO:0000313" key="10">
    <source>
        <dbReference type="Proteomes" id="UP000297734"/>
    </source>
</evidence>
<keyword evidence="10" id="KW-1185">Reference proteome</keyword>
<evidence type="ECO:0000256" key="3">
    <source>
        <dbReference type="ARBA" id="ARBA00022475"/>
    </source>
</evidence>
<name>A0A4Z0AU93_9PSED</name>
<dbReference type="PANTHER" id="PTHR42718">
    <property type="entry name" value="MAJOR FACILITATOR SUPERFAMILY MULTIDRUG TRANSPORTER MFSC"/>
    <property type="match status" value="1"/>
</dbReference>
<dbReference type="PANTHER" id="PTHR42718:SF47">
    <property type="entry name" value="METHYL VIOLOGEN RESISTANCE PROTEIN SMVA"/>
    <property type="match status" value="1"/>
</dbReference>
<keyword evidence="5 7" id="KW-1133">Transmembrane helix</keyword>
<keyword evidence="4 7" id="KW-0812">Transmembrane</keyword>
<evidence type="ECO:0000256" key="7">
    <source>
        <dbReference type="SAM" id="Phobius"/>
    </source>
</evidence>
<feature type="transmembrane region" description="Helical" evidence="7">
    <location>
        <begin position="54"/>
        <end position="73"/>
    </location>
</feature>
<feature type="transmembrane region" description="Helical" evidence="7">
    <location>
        <begin position="403"/>
        <end position="424"/>
    </location>
</feature>
<dbReference type="PROSITE" id="PS50850">
    <property type="entry name" value="MFS"/>
    <property type="match status" value="1"/>
</dbReference>
<organism evidence="9 10">
    <name type="scientific">Pseudomonas nabeulensis</name>
    <dbReference type="NCBI Taxonomy" id="2293833"/>
    <lineage>
        <taxon>Bacteria</taxon>
        <taxon>Pseudomonadati</taxon>
        <taxon>Pseudomonadota</taxon>
        <taxon>Gammaproteobacteria</taxon>
        <taxon>Pseudomonadales</taxon>
        <taxon>Pseudomonadaceae</taxon>
        <taxon>Pseudomonas</taxon>
    </lineage>
</organism>
<feature type="domain" description="Major facilitator superfamily (MFS) profile" evidence="8">
    <location>
        <begin position="19"/>
        <end position="498"/>
    </location>
</feature>
<feature type="transmembrane region" description="Helical" evidence="7">
    <location>
        <begin position="234"/>
        <end position="251"/>
    </location>
</feature>
<dbReference type="PRINTS" id="PR01036">
    <property type="entry name" value="TCRTETB"/>
</dbReference>
<dbReference type="CDD" id="cd17321">
    <property type="entry name" value="MFS_MMR_MDR_like"/>
    <property type="match status" value="1"/>
</dbReference>
<dbReference type="AlphaFoldDB" id="A0A4Z0AU93"/>
<dbReference type="RefSeq" id="WP_135310098.1">
    <property type="nucleotide sequence ID" value="NZ_QUZT01000048.1"/>
</dbReference>
<dbReference type="GO" id="GO:0005886">
    <property type="term" value="C:plasma membrane"/>
    <property type="evidence" value="ECO:0007669"/>
    <property type="project" value="UniProtKB-SubCell"/>
</dbReference>
<dbReference type="Proteomes" id="UP000297734">
    <property type="component" value="Unassembled WGS sequence"/>
</dbReference>
<evidence type="ECO:0000259" key="8">
    <source>
        <dbReference type="PROSITE" id="PS50850"/>
    </source>
</evidence>
<dbReference type="InterPro" id="IPR020846">
    <property type="entry name" value="MFS_dom"/>
</dbReference>
<gene>
    <name evidence="9" type="ORF">DYL61_22160</name>
</gene>